<sequence length="518" mass="57288">MFFRRSSPSSNETFHLKASQPFEEKFDLSPADNIPPAINSRYIFIYDTRGETRDPKVYRNELVDRLKKSLQSFLRLPEDNALAFPQLLGKVYIKPDNGRLFVHVKKSSSLPFVVATHDKITIESLRPELGFPSQYLDPKVFATGVEAVPRPDSDGGWDTFQVQITFIAGGYVIMVNKHHYLLDATATGFLMKSWFERARLYSSGAVSADTQLDVEREGKAKKIHDNTSLMTLKEAVPKQDTSLEWTIKPGASAHIFGLQLPPASVMFVAKALAFVKPKIDNAIFHFSPAALRELHGALQAESPLRISTHDAVCALVWRCIARARLNAAKPKDKPAACKFSLAVNGRGKLEPPLADGYFGNAAFFSTAALDADVFCKSDQKSLASVAGAIRENLNVKTTDAFLRAQLELVVSQPKATDVVNAWNCYMGYDVLATSWERSFGSMDDVDLKCGRFQRMRLPGGGQFDGLICVLPAFGLRDKTVEDAKGYPGGLEVAVDLFHAHLDALKQDAELKQYATCLE</sequence>
<comment type="caution">
    <text evidence="2">The sequence shown here is derived from an EMBL/GenBank/DDBJ whole genome shotgun (WGS) entry which is preliminary data.</text>
</comment>
<dbReference type="HOGENOM" id="CLU_026450_2_1_1"/>
<dbReference type="InterPro" id="IPR023213">
    <property type="entry name" value="CAT-like_dom_sf"/>
</dbReference>
<dbReference type="Pfam" id="PF02458">
    <property type="entry name" value="Transferase"/>
    <property type="match status" value="1"/>
</dbReference>
<dbReference type="EMBL" id="AHHD01000564">
    <property type="protein sequence ID" value="EKG09833.1"/>
    <property type="molecule type" value="Genomic_DNA"/>
</dbReference>
<dbReference type="AlphaFoldDB" id="K2R6J5"/>
<dbReference type="InParanoid" id="K2R6J5"/>
<evidence type="ECO:0000256" key="1">
    <source>
        <dbReference type="ARBA" id="ARBA00022679"/>
    </source>
</evidence>
<evidence type="ECO:0000313" key="2">
    <source>
        <dbReference type="EMBL" id="EKG09833.1"/>
    </source>
</evidence>
<dbReference type="OrthoDB" id="1862401at2759"/>
<dbReference type="VEuPathDB" id="FungiDB:MPH_13040"/>
<name>K2R6J5_MACPH</name>
<dbReference type="GO" id="GO:0016747">
    <property type="term" value="F:acyltransferase activity, transferring groups other than amino-acyl groups"/>
    <property type="evidence" value="ECO:0007669"/>
    <property type="project" value="TreeGrafter"/>
</dbReference>
<dbReference type="PANTHER" id="PTHR31642">
    <property type="entry name" value="TRICHOTHECENE 3-O-ACETYLTRANSFERASE"/>
    <property type="match status" value="1"/>
</dbReference>
<proteinExistence type="predicted"/>
<protein>
    <submittedName>
        <fullName evidence="2">Transferase</fullName>
    </submittedName>
</protein>
<dbReference type="STRING" id="1126212.K2R6J5"/>
<reference evidence="2 3" key="1">
    <citation type="journal article" date="2012" name="BMC Genomics">
        <title>Tools to kill: Genome of one of the most destructive plant pathogenic fungi Macrophomina phaseolina.</title>
        <authorList>
            <person name="Islam M.S."/>
            <person name="Haque M.S."/>
            <person name="Islam M.M."/>
            <person name="Emdad E.M."/>
            <person name="Halim A."/>
            <person name="Hossen Q.M.M."/>
            <person name="Hossain M.Z."/>
            <person name="Ahmed B."/>
            <person name="Rahim S."/>
            <person name="Rahman M.S."/>
            <person name="Alam M.M."/>
            <person name="Hou S."/>
            <person name="Wan X."/>
            <person name="Saito J.A."/>
            <person name="Alam M."/>
        </authorList>
    </citation>
    <scope>NUCLEOTIDE SEQUENCE [LARGE SCALE GENOMIC DNA]</scope>
    <source>
        <strain evidence="2 3">MS6</strain>
    </source>
</reference>
<dbReference type="Proteomes" id="UP000007129">
    <property type="component" value="Unassembled WGS sequence"/>
</dbReference>
<evidence type="ECO:0000313" key="3">
    <source>
        <dbReference type="Proteomes" id="UP000007129"/>
    </source>
</evidence>
<dbReference type="eggNOG" id="ENOG502QVMC">
    <property type="taxonomic scope" value="Eukaryota"/>
</dbReference>
<gene>
    <name evidence="2" type="ORF">MPH_13040</name>
</gene>
<dbReference type="InterPro" id="IPR050317">
    <property type="entry name" value="Plant_Fungal_Acyltransferase"/>
</dbReference>
<organism evidence="2 3">
    <name type="scientific">Macrophomina phaseolina (strain MS6)</name>
    <name type="common">Charcoal rot fungus</name>
    <dbReference type="NCBI Taxonomy" id="1126212"/>
    <lineage>
        <taxon>Eukaryota</taxon>
        <taxon>Fungi</taxon>
        <taxon>Dikarya</taxon>
        <taxon>Ascomycota</taxon>
        <taxon>Pezizomycotina</taxon>
        <taxon>Dothideomycetes</taxon>
        <taxon>Dothideomycetes incertae sedis</taxon>
        <taxon>Botryosphaeriales</taxon>
        <taxon>Botryosphaeriaceae</taxon>
        <taxon>Macrophomina</taxon>
    </lineage>
</organism>
<keyword evidence="1 2" id="KW-0808">Transferase</keyword>
<accession>K2R6J5</accession>
<dbReference type="PANTHER" id="PTHR31642:SF310">
    <property type="entry name" value="FATTY ALCOHOL:CAFFEOYL-COA ACYLTRANSFERASE"/>
    <property type="match status" value="1"/>
</dbReference>
<dbReference type="Gene3D" id="3.30.559.10">
    <property type="entry name" value="Chloramphenicol acetyltransferase-like domain"/>
    <property type="match status" value="2"/>
</dbReference>